<reference evidence="1 2" key="1">
    <citation type="submission" date="2020-08" db="EMBL/GenBank/DDBJ databases">
        <title>Sequencing the genomes of 1000 actinobacteria strains.</title>
        <authorList>
            <person name="Klenk H.-P."/>
        </authorList>
    </citation>
    <scope>NUCLEOTIDE SEQUENCE [LARGE SCALE GENOMIC DNA]</scope>
    <source>
        <strain evidence="1 2">DSM 11053</strain>
    </source>
</reference>
<dbReference type="RefSeq" id="WP_183335792.1">
    <property type="nucleotide sequence ID" value="NZ_JACHZG010000001.1"/>
</dbReference>
<dbReference type="AlphaFoldDB" id="A0A7W5JRR4"/>
<proteinExistence type="predicted"/>
<organism evidence="1 2">
    <name type="scientific">Microlunatus antarcticus</name>
    <dbReference type="NCBI Taxonomy" id="53388"/>
    <lineage>
        <taxon>Bacteria</taxon>
        <taxon>Bacillati</taxon>
        <taxon>Actinomycetota</taxon>
        <taxon>Actinomycetes</taxon>
        <taxon>Propionibacteriales</taxon>
        <taxon>Propionibacteriaceae</taxon>
        <taxon>Microlunatus</taxon>
    </lineage>
</organism>
<dbReference type="Proteomes" id="UP000565572">
    <property type="component" value="Unassembled WGS sequence"/>
</dbReference>
<dbReference type="EMBL" id="JACHZG010000001">
    <property type="protein sequence ID" value="MBB3325104.1"/>
    <property type="molecule type" value="Genomic_DNA"/>
</dbReference>
<evidence type="ECO:0000313" key="2">
    <source>
        <dbReference type="Proteomes" id="UP000565572"/>
    </source>
</evidence>
<gene>
    <name evidence="1" type="ORF">FHX39_000048</name>
</gene>
<keyword evidence="2" id="KW-1185">Reference proteome</keyword>
<sequence length="74" mass="8130">MKISVSLPMVDVELLDTYAHNHAFASRSAALQHAIDLLRQAELADAYEEAWDEWDSSGEAALWETVSADGLPVT</sequence>
<dbReference type="CDD" id="cd22231">
    <property type="entry name" value="RHH_NikR_HicB-like"/>
    <property type="match status" value="1"/>
</dbReference>
<evidence type="ECO:0000313" key="1">
    <source>
        <dbReference type="EMBL" id="MBB3325104.1"/>
    </source>
</evidence>
<accession>A0A7W5JRR4</accession>
<comment type="caution">
    <text evidence="1">The sequence shown here is derived from an EMBL/GenBank/DDBJ whole genome shotgun (WGS) entry which is preliminary data.</text>
</comment>
<protein>
    <submittedName>
        <fullName evidence="1">Arc/MetJ-type ribon-helix-helix transcriptional regulator</fullName>
    </submittedName>
</protein>
<name>A0A7W5JRR4_9ACTN</name>